<dbReference type="GO" id="GO:0016787">
    <property type="term" value="F:hydrolase activity"/>
    <property type="evidence" value="ECO:0007669"/>
    <property type="project" value="UniProtKB-KW"/>
</dbReference>
<dbReference type="InterPro" id="IPR029058">
    <property type="entry name" value="AB_hydrolase_fold"/>
</dbReference>
<dbReference type="SUPFAM" id="SSF53474">
    <property type="entry name" value="alpha/beta-Hydrolases"/>
    <property type="match status" value="1"/>
</dbReference>
<evidence type="ECO:0000313" key="4">
    <source>
        <dbReference type="Proteomes" id="UP001597051"/>
    </source>
</evidence>
<keyword evidence="1 3" id="KW-0378">Hydrolase</keyword>
<name>A0ABW3J121_9FLAO</name>
<dbReference type="Pfam" id="PF00561">
    <property type="entry name" value="Abhydrolase_1"/>
    <property type="match status" value="1"/>
</dbReference>
<dbReference type="RefSeq" id="WP_379754643.1">
    <property type="nucleotide sequence ID" value="NZ_JBHSYB010000012.1"/>
</dbReference>
<evidence type="ECO:0000259" key="2">
    <source>
        <dbReference type="Pfam" id="PF00561"/>
    </source>
</evidence>
<protein>
    <submittedName>
        <fullName evidence="3">Alpha/beta fold hydrolase</fullName>
    </submittedName>
</protein>
<dbReference type="PANTHER" id="PTHR46118">
    <property type="entry name" value="PROTEIN ABHD11"/>
    <property type="match status" value="1"/>
</dbReference>
<reference evidence="4" key="1">
    <citation type="journal article" date="2019" name="Int. J. Syst. Evol. Microbiol.">
        <title>The Global Catalogue of Microorganisms (GCM) 10K type strain sequencing project: providing services to taxonomists for standard genome sequencing and annotation.</title>
        <authorList>
            <consortium name="The Broad Institute Genomics Platform"/>
            <consortium name="The Broad Institute Genome Sequencing Center for Infectious Disease"/>
            <person name="Wu L."/>
            <person name="Ma J."/>
        </authorList>
    </citation>
    <scope>NUCLEOTIDE SEQUENCE [LARGE SCALE GENOMIC DNA]</scope>
    <source>
        <strain evidence="4">CECT 7649</strain>
    </source>
</reference>
<dbReference type="Proteomes" id="UP001597051">
    <property type="component" value="Unassembled WGS sequence"/>
</dbReference>
<comment type="caution">
    <text evidence="3">The sequence shown here is derived from an EMBL/GenBank/DDBJ whole genome shotgun (WGS) entry which is preliminary data.</text>
</comment>
<dbReference type="EMBL" id="JBHTIZ010000011">
    <property type="protein sequence ID" value="MFD0983800.1"/>
    <property type="molecule type" value="Genomic_DNA"/>
</dbReference>
<gene>
    <name evidence="3" type="ORF">ACFQ0S_04850</name>
</gene>
<proteinExistence type="predicted"/>
<keyword evidence="4" id="KW-1185">Reference proteome</keyword>
<organism evidence="3 4">
    <name type="scientific">Flavobacterium myungsuense</name>
    <dbReference type="NCBI Taxonomy" id="651823"/>
    <lineage>
        <taxon>Bacteria</taxon>
        <taxon>Pseudomonadati</taxon>
        <taxon>Bacteroidota</taxon>
        <taxon>Flavobacteriia</taxon>
        <taxon>Flavobacteriales</taxon>
        <taxon>Flavobacteriaceae</taxon>
        <taxon>Flavobacterium</taxon>
    </lineage>
</organism>
<dbReference type="InterPro" id="IPR000073">
    <property type="entry name" value="AB_hydrolase_1"/>
</dbReference>
<dbReference type="PANTHER" id="PTHR46118:SF4">
    <property type="entry name" value="PROTEIN ABHD11"/>
    <property type="match status" value="1"/>
</dbReference>
<accession>A0ABW3J121</accession>
<dbReference type="PRINTS" id="PR00111">
    <property type="entry name" value="ABHYDROLASE"/>
</dbReference>
<feature type="domain" description="AB hydrolase-1" evidence="2">
    <location>
        <begin position="21"/>
        <end position="119"/>
    </location>
</feature>
<evidence type="ECO:0000256" key="1">
    <source>
        <dbReference type="ARBA" id="ARBA00022801"/>
    </source>
</evidence>
<dbReference type="Gene3D" id="3.40.50.1820">
    <property type="entry name" value="alpha/beta hydrolase"/>
    <property type="match status" value="1"/>
</dbReference>
<sequence>MLYSKIEGQGAQAEGESSEAKPLVILHGFLGMSDNWKTLGTQYATEGFEVHMLDLRNHGKSFHSNEFSYEVMVEDVLAYCMTHNLKKIDIIGHSMGGKVAMLFATTYPEKVNKLIVADIGPKYYKPHHQDILAGLNAVDFSLKPDRTTVDEILKNHIPDFGTRQFLMKSLYWKEPGQLAFRFNLAVFNKEIEQIGVALPSNAIFNNPTFFLRGGNSNYIKDEDFEDIKNHFPNAIIETIPNVGHWLHAENPVAFYEKTFAFLKEN</sequence>
<evidence type="ECO:0000313" key="3">
    <source>
        <dbReference type="EMBL" id="MFD0983800.1"/>
    </source>
</evidence>